<dbReference type="Pfam" id="PF00651">
    <property type="entry name" value="BTB"/>
    <property type="match status" value="1"/>
</dbReference>
<keyword evidence="7" id="KW-1185">Reference proteome</keyword>
<dbReference type="FunFam" id="1.25.40.420:FF:000001">
    <property type="entry name" value="Kelch-like family member 12"/>
    <property type="match status" value="1"/>
</dbReference>
<keyword evidence="2" id="KW-0880">Kelch repeat</keyword>
<evidence type="ECO:0000313" key="7">
    <source>
        <dbReference type="Proteomes" id="UP000887565"/>
    </source>
</evidence>
<dbReference type="InterPro" id="IPR006652">
    <property type="entry name" value="Kelch_1"/>
</dbReference>
<dbReference type="Gene3D" id="3.30.710.10">
    <property type="entry name" value="Potassium Channel Kv1.1, Chain A"/>
    <property type="match status" value="1"/>
</dbReference>
<feature type="domain" description="BTB" evidence="6">
    <location>
        <begin position="49"/>
        <end position="117"/>
    </location>
</feature>
<dbReference type="Pfam" id="PF07707">
    <property type="entry name" value="BACK"/>
    <property type="match status" value="1"/>
</dbReference>
<proteinExistence type="predicted"/>
<feature type="region of interest" description="Disordered" evidence="5">
    <location>
        <begin position="604"/>
        <end position="631"/>
    </location>
</feature>
<reference evidence="8" key="1">
    <citation type="submission" date="2022-11" db="UniProtKB">
        <authorList>
            <consortium name="WormBaseParasite"/>
        </authorList>
    </citation>
    <scope>IDENTIFICATION</scope>
</reference>
<dbReference type="SMART" id="SM00225">
    <property type="entry name" value="BTB"/>
    <property type="match status" value="1"/>
</dbReference>
<dbReference type="PANTHER" id="PTHR24412:SF441">
    <property type="entry name" value="KELCH-LIKE PROTEIN 28"/>
    <property type="match status" value="1"/>
</dbReference>
<dbReference type="InterPro" id="IPR056737">
    <property type="entry name" value="Beta-prop_ATRN-MKLN-like"/>
</dbReference>
<dbReference type="WBParaSite" id="nRc.2.0.1.t30521-RA">
    <property type="protein sequence ID" value="nRc.2.0.1.t30521-RA"/>
    <property type="gene ID" value="nRc.2.0.1.g30521"/>
</dbReference>
<keyword evidence="4" id="KW-0833">Ubl conjugation pathway</keyword>
<dbReference type="InterPro" id="IPR011043">
    <property type="entry name" value="Gal_Oxase/kelch_b-propeller"/>
</dbReference>
<dbReference type="SUPFAM" id="SSF54695">
    <property type="entry name" value="POZ domain"/>
    <property type="match status" value="1"/>
</dbReference>
<dbReference type="OMA" id="HFMEVTK"/>
<dbReference type="SMART" id="SM00875">
    <property type="entry name" value="BACK"/>
    <property type="match status" value="1"/>
</dbReference>
<evidence type="ECO:0000256" key="3">
    <source>
        <dbReference type="ARBA" id="ARBA00022737"/>
    </source>
</evidence>
<protein>
    <submittedName>
        <fullName evidence="8">BTB domain-containing protein</fullName>
    </submittedName>
</protein>
<accession>A0A915JW25</accession>
<dbReference type="Pfam" id="PF24981">
    <property type="entry name" value="Beta-prop_ATRN-LZTR1"/>
    <property type="match status" value="1"/>
</dbReference>
<evidence type="ECO:0000259" key="6">
    <source>
        <dbReference type="PROSITE" id="PS50097"/>
    </source>
</evidence>
<dbReference type="SMART" id="SM00612">
    <property type="entry name" value="Kelch"/>
    <property type="match status" value="6"/>
</dbReference>
<evidence type="ECO:0000256" key="1">
    <source>
        <dbReference type="ARBA" id="ARBA00004906"/>
    </source>
</evidence>
<evidence type="ECO:0000256" key="5">
    <source>
        <dbReference type="SAM" id="MobiDB-lite"/>
    </source>
</evidence>
<feature type="compositionally biased region" description="Polar residues" evidence="5">
    <location>
        <begin position="621"/>
        <end position="631"/>
    </location>
</feature>
<dbReference type="InterPro" id="IPR011333">
    <property type="entry name" value="SKP1/BTB/POZ_sf"/>
</dbReference>
<dbReference type="Gene3D" id="2.120.10.80">
    <property type="entry name" value="Kelch-type beta propeller"/>
    <property type="match status" value="2"/>
</dbReference>
<name>A0A915JW25_ROMCU</name>
<dbReference type="AlphaFoldDB" id="A0A915JW25"/>
<dbReference type="Proteomes" id="UP000887565">
    <property type="component" value="Unplaced"/>
</dbReference>
<dbReference type="InterPro" id="IPR015915">
    <property type="entry name" value="Kelch-typ_b-propeller"/>
</dbReference>
<sequence length="631" mass="68704">MDDADTVPIPDESAASSCNTGGIFTFRSSRHFLENSEKLKKFYAGSQLCDVRLNCAGGFAVGAHRVVLAASSDYFAAMFTGSLNESKQNEIMINGVDSSALKCLINYCYTGEISLTESSVENLLSGACLLQLSEVVDACSEYLLSQLHPSNCLGIRNFADAQGCRKLRSFAETFTTDHFSDVVQQNEYLLLPPDDLYELLSSDDLNVSCESVVFNALITWLLYDIDQRKAHIGRLLSVVRLASLPPSFIADQVENHHLLSNNTECDRLIREAYKHLLLPHTRPHNKKPRKSIVGSLYIIGGMDLNKGALSIERYDYVKDIWSTVGQINARRLQFGVAVLENKIFVVGGREGLKALNSFECWDCDTGVWTSMTPMNAPRHGLAVAVLQDVIYAIGGHDGWSYLSSVERWYNGAKTWATVAEMITPRSGAGVAVLNDKIYVFGGRDGSQCLKSAEYYSPHTNKWTPIAHMSKKRGNVGVGILDGYIFVVGGIESPSCNTTTGSRRYSCVEKYDPRTDQWTTIANLSIGRDGIAVSALGDRLFAIGGFSGQHYLQLAEMFNPESNEWTKAGNLINGRAGACAAVIPAPVGTGGLTVNFSSANSSPNLNNIRSSSMPPPSTTTSGASGNFNANYL</sequence>
<organism evidence="7 8">
    <name type="scientific">Romanomermis culicivorax</name>
    <name type="common">Nematode worm</name>
    <dbReference type="NCBI Taxonomy" id="13658"/>
    <lineage>
        <taxon>Eukaryota</taxon>
        <taxon>Metazoa</taxon>
        <taxon>Ecdysozoa</taxon>
        <taxon>Nematoda</taxon>
        <taxon>Enoplea</taxon>
        <taxon>Dorylaimia</taxon>
        <taxon>Mermithida</taxon>
        <taxon>Mermithoidea</taxon>
        <taxon>Mermithidae</taxon>
        <taxon>Romanomermis</taxon>
    </lineage>
</organism>
<comment type="pathway">
    <text evidence="1">Protein modification; protein ubiquitination.</text>
</comment>
<dbReference type="InterPro" id="IPR000210">
    <property type="entry name" value="BTB/POZ_dom"/>
</dbReference>
<dbReference type="InterPro" id="IPR011705">
    <property type="entry name" value="BACK"/>
</dbReference>
<dbReference type="InterPro" id="IPR017096">
    <property type="entry name" value="BTB-kelch_protein"/>
</dbReference>
<dbReference type="Gene3D" id="1.25.40.420">
    <property type="match status" value="1"/>
</dbReference>
<dbReference type="PIRSF" id="PIRSF037037">
    <property type="entry name" value="Kelch-like_protein_gigaxonin"/>
    <property type="match status" value="1"/>
</dbReference>
<evidence type="ECO:0000256" key="4">
    <source>
        <dbReference type="ARBA" id="ARBA00022786"/>
    </source>
</evidence>
<dbReference type="SUPFAM" id="SSF50965">
    <property type="entry name" value="Galactose oxidase, central domain"/>
    <property type="match status" value="1"/>
</dbReference>
<keyword evidence="3" id="KW-0677">Repeat</keyword>
<evidence type="ECO:0000256" key="2">
    <source>
        <dbReference type="ARBA" id="ARBA00022441"/>
    </source>
</evidence>
<dbReference type="PANTHER" id="PTHR24412">
    <property type="entry name" value="KELCH PROTEIN"/>
    <property type="match status" value="1"/>
</dbReference>
<dbReference type="PROSITE" id="PS50097">
    <property type="entry name" value="BTB"/>
    <property type="match status" value="1"/>
</dbReference>
<evidence type="ECO:0000313" key="8">
    <source>
        <dbReference type="WBParaSite" id="nRc.2.0.1.t30521-RA"/>
    </source>
</evidence>